<reference evidence="2 3" key="3">
    <citation type="journal article" date="2015" name="Genome Announc.">
        <title>Draft Genome Sequence of the Archiascomycetous Yeast Saitoella complicata.</title>
        <authorList>
            <person name="Yamauchi K."/>
            <person name="Kondo S."/>
            <person name="Hamamoto M."/>
            <person name="Takahashi Y."/>
            <person name="Ogura Y."/>
            <person name="Hayashi T."/>
            <person name="Nishida H."/>
        </authorList>
    </citation>
    <scope>NUCLEOTIDE SEQUENCE [LARGE SCALE GENOMIC DNA]</scope>
    <source>
        <strain evidence="2 3">NRRL Y-17804</strain>
    </source>
</reference>
<gene>
    <name evidence="2" type="ORF">G7K_3638-t1</name>
</gene>
<evidence type="ECO:0000313" key="2">
    <source>
        <dbReference type="EMBL" id="GAO49489.1"/>
    </source>
</evidence>
<protein>
    <submittedName>
        <fullName evidence="2">Uncharacterized protein</fullName>
    </submittedName>
</protein>
<feature type="compositionally biased region" description="Polar residues" evidence="1">
    <location>
        <begin position="58"/>
        <end position="71"/>
    </location>
</feature>
<reference evidence="2 3" key="1">
    <citation type="journal article" date="2011" name="J. Gen. Appl. Microbiol.">
        <title>Draft genome sequencing of the enigmatic yeast Saitoella complicata.</title>
        <authorList>
            <person name="Nishida H."/>
            <person name="Hamamoto M."/>
            <person name="Sugiyama J."/>
        </authorList>
    </citation>
    <scope>NUCLEOTIDE SEQUENCE [LARGE SCALE GENOMIC DNA]</scope>
    <source>
        <strain evidence="2 3">NRRL Y-17804</strain>
    </source>
</reference>
<name>A0A0E9NI22_SAICN</name>
<reference evidence="2 3" key="2">
    <citation type="journal article" date="2014" name="J. Gen. Appl. Microbiol.">
        <title>The early diverging ascomycetous budding yeast Saitoella complicata has three histone deacetylases belonging to the Clr6, Hos2, and Rpd3 lineages.</title>
        <authorList>
            <person name="Nishida H."/>
            <person name="Matsumoto T."/>
            <person name="Kondo S."/>
            <person name="Hamamoto M."/>
            <person name="Yoshikawa H."/>
        </authorList>
    </citation>
    <scope>NUCLEOTIDE SEQUENCE [LARGE SCALE GENOMIC DNA]</scope>
    <source>
        <strain evidence="2 3">NRRL Y-17804</strain>
    </source>
</reference>
<dbReference type="EMBL" id="BACD03000023">
    <property type="protein sequence ID" value="GAO49489.1"/>
    <property type="molecule type" value="Genomic_DNA"/>
</dbReference>
<feature type="compositionally biased region" description="Basic and acidic residues" evidence="1">
    <location>
        <begin position="72"/>
        <end position="100"/>
    </location>
</feature>
<proteinExistence type="predicted"/>
<accession>A0A0E9NI22</accession>
<evidence type="ECO:0000256" key="1">
    <source>
        <dbReference type="SAM" id="MobiDB-lite"/>
    </source>
</evidence>
<dbReference type="STRING" id="698492.A0A0E9NI22"/>
<feature type="region of interest" description="Disordered" evidence="1">
    <location>
        <begin position="48"/>
        <end position="105"/>
    </location>
</feature>
<evidence type="ECO:0000313" key="3">
    <source>
        <dbReference type="Proteomes" id="UP000033140"/>
    </source>
</evidence>
<dbReference type="AlphaFoldDB" id="A0A0E9NI22"/>
<comment type="caution">
    <text evidence="2">The sequence shown here is derived from an EMBL/GenBank/DDBJ whole genome shotgun (WGS) entry which is preliminary data.</text>
</comment>
<keyword evidence="3" id="KW-1185">Reference proteome</keyword>
<dbReference type="Proteomes" id="UP000033140">
    <property type="component" value="Unassembled WGS sequence"/>
</dbReference>
<sequence length="147" mass="16285">MFTGIFVDGGRLLDLEGTAYNQQEQSIITTTVTMLSAIRSSIARQAAPLRSSGVRCMSQASKTDGVTGSHMSENDPDKLEEQKQKHLKGQDHDDNGKLVDHAPGWNETLASASEAYIKADKQGDSIEEMQKKTVKHVKEHKRRKCMI</sequence>
<organism evidence="2 3">
    <name type="scientific">Saitoella complicata (strain BCRC 22490 / CBS 7301 / JCM 7358 / NBRC 10748 / NRRL Y-17804)</name>
    <dbReference type="NCBI Taxonomy" id="698492"/>
    <lineage>
        <taxon>Eukaryota</taxon>
        <taxon>Fungi</taxon>
        <taxon>Dikarya</taxon>
        <taxon>Ascomycota</taxon>
        <taxon>Taphrinomycotina</taxon>
        <taxon>Taphrinomycotina incertae sedis</taxon>
        <taxon>Saitoella</taxon>
    </lineage>
</organism>